<feature type="compositionally biased region" description="Polar residues" evidence="1">
    <location>
        <begin position="202"/>
        <end position="222"/>
    </location>
</feature>
<evidence type="ECO:0000313" key="3">
    <source>
        <dbReference type="Proteomes" id="UP001385951"/>
    </source>
</evidence>
<name>A0AAW0G0E7_9APHY</name>
<feature type="compositionally biased region" description="Polar residues" evidence="1">
    <location>
        <begin position="45"/>
        <end position="57"/>
    </location>
</feature>
<dbReference type="Proteomes" id="UP001385951">
    <property type="component" value="Unassembled WGS sequence"/>
</dbReference>
<evidence type="ECO:0000313" key="2">
    <source>
        <dbReference type="EMBL" id="KAK7685007.1"/>
    </source>
</evidence>
<keyword evidence="3" id="KW-1185">Reference proteome</keyword>
<protein>
    <submittedName>
        <fullName evidence="2">Uncharacterized protein</fullName>
    </submittedName>
</protein>
<evidence type="ECO:0000256" key="1">
    <source>
        <dbReference type="SAM" id="MobiDB-lite"/>
    </source>
</evidence>
<proteinExistence type="predicted"/>
<sequence>MLAFLSPRRTSGEYQMSFPYPQYDYSAESTPNAYTWVDLEHDPLATTSATTPNQPASISPPALQQPIQTLPHSPSEHLQPQQQHHQEQSQQLRLQQQETHPIQAVFEPPQTTFVEDRFQPSQFRFDVIDESHFLHQQSGSHVGRPDTGATTSRRPPLRVEVGDVRPAGRNTSESAPSAGPVRVPHGRPHAKASNPYKRPETASGTRSVSASTSGQILRPSSTRQERVASEQQRAHYLHSSEREPTRPQLRGGVVGVDHAHPAPMPAVGVGSTSVSCPAISVWRVNQSYHPQQNQTQTSGGSSAETVSFVNAFRCADHFSVSSWRGGSSCRPALVFLDRAAPPRSRCLRLRPSTRQSPHWFSFQLKLIKLLNVLPPMPNVILFAPIFIMTLKRI</sequence>
<feature type="region of interest" description="Disordered" evidence="1">
    <location>
        <begin position="135"/>
        <end position="248"/>
    </location>
</feature>
<organism evidence="2 3">
    <name type="scientific">Cerrena zonata</name>
    <dbReference type="NCBI Taxonomy" id="2478898"/>
    <lineage>
        <taxon>Eukaryota</taxon>
        <taxon>Fungi</taxon>
        <taxon>Dikarya</taxon>
        <taxon>Basidiomycota</taxon>
        <taxon>Agaricomycotina</taxon>
        <taxon>Agaricomycetes</taxon>
        <taxon>Polyporales</taxon>
        <taxon>Cerrenaceae</taxon>
        <taxon>Cerrena</taxon>
    </lineage>
</organism>
<feature type="region of interest" description="Disordered" evidence="1">
    <location>
        <begin position="45"/>
        <end position="96"/>
    </location>
</feature>
<reference evidence="2 3" key="1">
    <citation type="submission" date="2022-09" db="EMBL/GenBank/DDBJ databases">
        <authorList>
            <person name="Palmer J.M."/>
        </authorList>
    </citation>
    <scope>NUCLEOTIDE SEQUENCE [LARGE SCALE GENOMIC DNA]</scope>
    <source>
        <strain evidence="2 3">DSM 7382</strain>
    </source>
</reference>
<accession>A0AAW0G0E7</accession>
<dbReference type="AlphaFoldDB" id="A0AAW0G0E7"/>
<gene>
    <name evidence="2" type="ORF">QCA50_011842</name>
</gene>
<comment type="caution">
    <text evidence="2">The sequence shown here is derived from an EMBL/GenBank/DDBJ whole genome shotgun (WGS) entry which is preliminary data.</text>
</comment>
<dbReference type="EMBL" id="JASBNA010000022">
    <property type="protein sequence ID" value="KAK7685007.1"/>
    <property type="molecule type" value="Genomic_DNA"/>
</dbReference>
<feature type="compositionally biased region" description="Low complexity" evidence="1">
    <location>
        <begin position="71"/>
        <end position="96"/>
    </location>
</feature>